<evidence type="ECO:0000313" key="2">
    <source>
        <dbReference type="EMBL" id="AMW34762.1"/>
    </source>
</evidence>
<proteinExistence type="predicted"/>
<dbReference type="KEGG" id="hjo:AY555_05735"/>
<protein>
    <recommendedName>
        <fullName evidence="4">LysM domain-containing protein</fullName>
    </recommendedName>
</protein>
<accession>A0A143DDF5</accession>
<feature type="coiled-coil region" evidence="1">
    <location>
        <begin position="42"/>
        <end position="76"/>
    </location>
</feature>
<evidence type="ECO:0000256" key="1">
    <source>
        <dbReference type="SAM" id="Coils"/>
    </source>
</evidence>
<reference evidence="2 3" key="1">
    <citation type="submission" date="2016-02" db="EMBL/GenBank/DDBJ databases">
        <title>Complete Genome of H5569, the type strain of the newly described species Haematospirillium jordaniae.</title>
        <authorList>
            <person name="Nicholson A.C."/>
            <person name="Humrighouse B.W."/>
            <person name="Loparov V."/>
            <person name="McQuiston J.R."/>
        </authorList>
    </citation>
    <scope>NUCLEOTIDE SEQUENCE [LARGE SCALE GENOMIC DNA]</scope>
    <source>
        <strain evidence="2 3">H5569</strain>
    </source>
</reference>
<sequence>MLKTVLIALVTCLVLGSTASALFLRDALREQKAAQDAMIARNIEAGARVMELEQQVAELEARVHELAEYNANLNQRLDSTYAPTEVRGMADFPVLRGMARHGDTVESFARREGTNPDVILALNPWLRGRREPMVDYQTVWIPKVPRS</sequence>
<dbReference type="AlphaFoldDB" id="A0A143DDF5"/>
<organism evidence="2 3">
    <name type="scientific">Haematospirillum jordaniae</name>
    <dbReference type="NCBI Taxonomy" id="1549855"/>
    <lineage>
        <taxon>Bacteria</taxon>
        <taxon>Pseudomonadati</taxon>
        <taxon>Pseudomonadota</taxon>
        <taxon>Alphaproteobacteria</taxon>
        <taxon>Rhodospirillales</taxon>
        <taxon>Novispirillaceae</taxon>
        <taxon>Haematospirillum</taxon>
    </lineage>
</organism>
<evidence type="ECO:0000313" key="3">
    <source>
        <dbReference type="Proteomes" id="UP000076066"/>
    </source>
</evidence>
<gene>
    <name evidence="2" type="ORF">AY555_05735</name>
</gene>
<dbReference type="Proteomes" id="UP000076066">
    <property type="component" value="Chromosome"/>
</dbReference>
<keyword evidence="3" id="KW-1185">Reference proteome</keyword>
<evidence type="ECO:0008006" key="4">
    <source>
        <dbReference type="Google" id="ProtNLM"/>
    </source>
</evidence>
<keyword evidence="1" id="KW-0175">Coiled coil</keyword>
<dbReference type="EMBL" id="CP014525">
    <property type="protein sequence ID" value="AMW34762.1"/>
    <property type="molecule type" value="Genomic_DNA"/>
</dbReference>
<name>A0A143DDF5_9PROT</name>